<organism evidence="2 3">
    <name type="scientific">Collybia nuda</name>
    <dbReference type="NCBI Taxonomy" id="64659"/>
    <lineage>
        <taxon>Eukaryota</taxon>
        <taxon>Fungi</taxon>
        <taxon>Dikarya</taxon>
        <taxon>Basidiomycota</taxon>
        <taxon>Agaricomycotina</taxon>
        <taxon>Agaricomycetes</taxon>
        <taxon>Agaricomycetidae</taxon>
        <taxon>Agaricales</taxon>
        <taxon>Tricholomatineae</taxon>
        <taxon>Clitocybaceae</taxon>
        <taxon>Collybia</taxon>
    </lineage>
</organism>
<keyword evidence="3" id="KW-1185">Reference proteome</keyword>
<comment type="caution">
    <text evidence="2">The sequence shown here is derived from an EMBL/GenBank/DDBJ whole genome shotgun (WGS) entry which is preliminary data.</text>
</comment>
<protein>
    <submittedName>
        <fullName evidence="2">Uncharacterized protein</fullName>
    </submittedName>
</protein>
<proteinExistence type="predicted"/>
<feature type="region of interest" description="Disordered" evidence="1">
    <location>
        <begin position="263"/>
        <end position="282"/>
    </location>
</feature>
<dbReference type="EMBL" id="MU150303">
    <property type="protein sequence ID" value="KAF9460180.1"/>
    <property type="molecule type" value="Genomic_DNA"/>
</dbReference>
<accession>A0A9P6CFF5</accession>
<reference evidence="2" key="1">
    <citation type="submission" date="2020-11" db="EMBL/GenBank/DDBJ databases">
        <authorList>
            <consortium name="DOE Joint Genome Institute"/>
            <person name="Ahrendt S."/>
            <person name="Riley R."/>
            <person name="Andreopoulos W."/>
            <person name="Labutti K."/>
            <person name="Pangilinan J."/>
            <person name="Ruiz-Duenas F.J."/>
            <person name="Barrasa J.M."/>
            <person name="Sanchez-Garcia M."/>
            <person name="Camarero S."/>
            <person name="Miyauchi S."/>
            <person name="Serrano A."/>
            <person name="Linde D."/>
            <person name="Babiker R."/>
            <person name="Drula E."/>
            <person name="Ayuso-Fernandez I."/>
            <person name="Pacheco R."/>
            <person name="Padilla G."/>
            <person name="Ferreira P."/>
            <person name="Barriuso J."/>
            <person name="Kellner H."/>
            <person name="Castanera R."/>
            <person name="Alfaro M."/>
            <person name="Ramirez L."/>
            <person name="Pisabarro A.G."/>
            <person name="Kuo A."/>
            <person name="Tritt A."/>
            <person name="Lipzen A."/>
            <person name="He G."/>
            <person name="Yan M."/>
            <person name="Ng V."/>
            <person name="Cullen D."/>
            <person name="Martin F."/>
            <person name="Rosso M.-N."/>
            <person name="Henrissat B."/>
            <person name="Hibbett D."/>
            <person name="Martinez A.T."/>
            <person name="Grigoriev I.V."/>
        </authorList>
    </citation>
    <scope>NUCLEOTIDE SEQUENCE</scope>
    <source>
        <strain evidence="2">CBS 247.69</strain>
    </source>
</reference>
<dbReference type="Proteomes" id="UP000807353">
    <property type="component" value="Unassembled WGS sequence"/>
</dbReference>
<evidence type="ECO:0000313" key="3">
    <source>
        <dbReference type="Proteomes" id="UP000807353"/>
    </source>
</evidence>
<dbReference type="AlphaFoldDB" id="A0A9P6CFF5"/>
<evidence type="ECO:0000313" key="2">
    <source>
        <dbReference type="EMBL" id="KAF9460180.1"/>
    </source>
</evidence>
<gene>
    <name evidence="2" type="ORF">BDZ94DRAFT_1266588</name>
</gene>
<sequence>MDASLSIMSNSAFIALHAAKHGSDSPEAELANRTLHVHELSQSLKSHKFCIAFERLASDAVNGIALSLLCIPRPDQDFVPLVISTILSIEKFFERKLSQSYFQRLWRQRSDQIKVAGYRGTLRQQLSILGLGDMMSFEGHLNQIQRNQGRIQHSASTALQSRQEEPFVRHGGPGNMDSHHVLFPGSSPSQLANTMGPGIPISPAPQRSHLNALPMANAPLPPLTPSTATHSQYPTILGSQVTIFVIDQLIANFPNITENHDSGNVTTTTMTGSANDSSIQYH</sequence>
<evidence type="ECO:0000256" key="1">
    <source>
        <dbReference type="SAM" id="MobiDB-lite"/>
    </source>
</evidence>
<name>A0A9P6CFF5_9AGAR</name>